<feature type="compositionally biased region" description="Polar residues" evidence="1">
    <location>
        <begin position="1"/>
        <end position="10"/>
    </location>
</feature>
<sequence>MLAPVVTSSDAEQEQELPQPIEVERKIAMCNDPIRMAHDGEQSVMKREKSRNVKERTARGGEARREVVTLGEDEANAIGKIDFRQESFVKSENGCYDARAKIDKFQDIKFCNDVSLPEEEGEEEDGVGDKEKSERTSLERSKTKRSGELCGKRESHHLGRTGKILLRWKVESLPWNSCLTEMCRCRICLTEAPATPTDEEHYFEDGEKLGLSGTYNTGSYMVSCNQLD</sequence>
<name>A0ABR1AKR1_POLSC</name>
<reference evidence="2 3" key="1">
    <citation type="submission" date="2023-09" db="EMBL/GenBank/DDBJ databases">
        <title>Genomes of two closely related lineages of the louse Polyplax serrata with different host specificities.</title>
        <authorList>
            <person name="Martinu J."/>
            <person name="Tarabai H."/>
            <person name="Stefka J."/>
            <person name="Hypsa V."/>
        </authorList>
    </citation>
    <scope>NUCLEOTIDE SEQUENCE [LARGE SCALE GENOMIC DNA]</scope>
    <source>
        <strain evidence="2">98ZLc_SE</strain>
    </source>
</reference>
<gene>
    <name evidence="2" type="ORF">RUM44_001679</name>
</gene>
<comment type="caution">
    <text evidence="2">The sequence shown here is derived from an EMBL/GenBank/DDBJ whole genome shotgun (WGS) entry which is preliminary data.</text>
</comment>
<dbReference type="EMBL" id="JAWJWF010000047">
    <property type="protein sequence ID" value="KAK6621872.1"/>
    <property type="molecule type" value="Genomic_DNA"/>
</dbReference>
<dbReference type="Proteomes" id="UP001359485">
    <property type="component" value="Unassembled WGS sequence"/>
</dbReference>
<feature type="compositionally biased region" description="Basic and acidic residues" evidence="1">
    <location>
        <begin position="127"/>
        <end position="151"/>
    </location>
</feature>
<feature type="region of interest" description="Disordered" evidence="1">
    <location>
        <begin position="1"/>
        <end position="20"/>
    </location>
</feature>
<protein>
    <submittedName>
        <fullName evidence="2">Uncharacterized protein</fullName>
    </submittedName>
</protein>
<keyword evidence="3" id="KW-1185">Reference proteome</keyword>
<evidence type="ECO:0000256" key="1">
    <source>
        <dbReference type="SAM" id="MobiDB-lite"/>
    </source>
</evidence>
<feature type="compositionally biased region" description="Acidic residues" evidence="1">
    <location>
        <begin position="116"/>
        <end position="126"/>
    </location>
</feature>
<proteinExistence type="predicted"/>
<organism evidence="2 3">
    <name type="scientific">Polyplax serrata</name>
    <name type="common">Common mouse louse</name>
    <dbReference type="NCBI Taxonomy" id="468196"/>
    <lineage>
        <taxon>Eukaryota</taxon>
        <taxon>Metazoa</taxon>
        <taxon>Ecdysozoa</taxon>
        <taxon>Arthropoda</taxon>
        <taxon>Hexapoda</taxon>
        <taxon>Insecta</taxon>
        <taxon>Pterygota</taxon>
        <taxon>Neoptera</taxon>
        <taxon>Paraneoptera</taxon>
        <taxon>Psocodea</taxon>
        <taxon>Troctomorpha</taxon>
        <taxon>Phthiraptera</taxon>
        <taxon>Anoplura</taxon>
        <taxon>Polyplacidae</taxon>
        <taxon>Polyplax</taxon>
    </lineage>
</organism>
<accession>A0ABR1AKR1</accession>
<evidence type="ECO:0000313" key="2">
    <source>
        <dbReference type="EMBL" id="KAK6621872.1"/>
    </source>
</evidence>
<feature type="region of interest" description="Disordered" evidence="1">
    <location>
        <begin position="116"/>
        <end position="151"/>
    </location>
</feature>
<evidence type="ECO:0000313" key="3">
    <source>
        <dbReference type="Proteomes" id="UP001359485"/>
    </source>
</evidence>
<feature type="region of interest" description="Disordered" evidence="1">
    <location>
        <begin position="40"/>
        <end position="65"/>
    </location>
</feature>